<dbReference type="Pfam" id="PF17289">
    <property type="entry name" value="Terminase_6C"/>
    <property type="match status" value="1"/>
</dbReference>
<dbReference type="InterPro" id="IPR035421">
    <property type="entry name" value="Terminase_6C"/>
</dbReference>
<evidence type="ECO:0000313" key="7">
    <source>
        <dbReference type="EMBL" id="CAB4219717.1"/>
    </source>
</evidence>
<dbReference type="InterPro" id="IPR006517">
    <property type="entry name" value="Phage_terminase_lsu-like_C"/>
</dbReference>
<proteinExistence type="predicted"/>
<reference evidence="7" key="1">
    <citation type="submission" date="2020-05" db="EMBL/GenBank/DDBJ databases">
        <authorList>
            <person name="Chiriac C."/>
            <person name="Salcher M."/>
            <person name="Ghai R."/>
            <person name="Kavagutti S V."/>
        </authorList>
    </citation>
    <scope>NUCLEOTIDE SEQUENCE</scope>
</reference>
<gene>
    <name evidence="6" type="ORF">UFOVP1021_14</name>
    <name evidence="7" type="ORF">UFOVP1622_35</name>
</gene>
<keyword evidence="3" id="KW-0067">ATP-binding</keyword>
<evidence type="ECO:0000259" key="5">
    <source>
        <dbReference type="Pfam" id="PF17289"/>
    </source>
</evidence>
<protein>
    <submittedName>
        <fullName evidence="7">Archaeophage PsiM2, terminase large subunit</fullName>
    </submittedName>
</protein>
<dbReference type="EMBL" id="LR796967">
    <property type="protein sequence ID" value="CAB4178449.1"/>
    <property type="molecule type" value="Genomic_DNA"/>
</dbReference>
<keyword evidence="1" id="KW-1188">Viral release from host cell</keyword>
<evidence type="ECO:0000256" key="4">
    <source>
        <dbReference type="ARBA" id="ARBA00023219"/>
    </source>
</evidence>
<keyword evidence="4" id="KW-0231">Viral genome packaging</keyword>
<sequence>MLFLPPRHGKSELATIHYTAYRLLINQTLRVIIGAYNHGLACTFSRQTRRVVKQFGFEFSDDQNKQNQWSSEHGGGIYAVGVGSGVTGYGADLVIIDDPVKSRAEAESPTYRARVMDWYQNDLYTRLHPGAAIVLIMTRWHSLDLAGQLLEQAKEGGEQWDVVSLPAIAEESDGIGRQPGKALWPDRYNVEDFQRIKTAVGSYAFAALYQQTPTPRAGGFFRSEWFSIVDPLPIPPGSNSCRAWDTAATVGSGDYTAGVKMVRTGERYLVTNVTRGQWSPASRRTIQRQLAETDGRETIICLAQDPGSAGVDQVQHDTRNLIGFAVVSKQPTGSKEVRAMPMAAAFEAGLIDLERGEWNRDFIDELCTFPTGKHDDQVDAAADAFNRLSTIQPFRWSI</sequence>
<dbReference type="Gene3D" id="3.30.420.240">
    <property type="match status" value="1"/>
</dbReference>
<organism evidence="7">
    <name type="scientific">uncultured Caudovirales phage</name>
    <dbReference type="NCBI Taxonomy" id="2100421"/>
    <lineage>
        <taxon>Viruses</taxon>
        <taxon>Duplodnaviria</taxon>
        <taxon>Heunggongvirae</taxon>
        <taxon>Uroviricota</taxon>
        <taxon>Caudoviricetes</taxon>
        <taxon>Peduoviridae</taxon>
        <taxon>Maltschvirus</taxon>
        <taxon>Maltschvirus maltsch</taxon>
    </lineage>
</organism>
<dbReference type="NCBIfam" id="TIGR01630">
    <property type="entry name" value="psiM2_ORF9"/>
    <property type="match status" value="1"/>
</dbReference>
<accession>A0A6J5SZ74</accession>
<evidence type="ECO:0000256" key="3">
    <source>
        <dbReference type="ARBA" id="ARBA00022840"/>
    </source>
</evidence>
<evidence type="ECO:0000313" key="6">
    <source>
        <dbReference type="EMBL" id="CAB4178449.1"/>
    </source>
</evidence>
<dbReference type="EMBL" id="LR797485">
    <property type="protein sequence ID" value="CAB4219717.1"/>
    <property type="molecule type" value="Genomic_DNA"/>
</dbReference>
<keyword evidence="2" id="KW-0547">Nucleotide-binding</keyword>
<name>A0A6J5SZ74_9CAUD</name>
<dbReference type="GO" id="GO:0005524">
    <property type="term" value="F:ATP binding"/>
    <property type="evidence" value="ECO:0007669"/>
    <property type="project" value="UniProtKB-KW"/>
</dbReference>
<dbReference type="Pfam" id="PF03237">
    <property type="entry name" value="Terminase_6N"/>
    <property type="match status" value="1"/>
</dbReference>
<feature type="domain" description="Terminase large subunit gp17-like C-terminal" evidence="5">
    <location>
        <begin position="243"/>
        <end position="387"/>
    </location>
</feature>
<evidence type="ECO:0000256" key="2">
    <source>
        <dbReference type="ARBA" id="ARBA00022741"/>
    </source>
</evidence>
<evidence type="ECO:0000256" key="1">
    <source>
        <dbReference type="ARBA" id="ARBA00022612"/>
    </source>
</evidence>